<keyword evidence="2" id="KW-1185">Reference proteome</keyword>
<accession>A0AAF0CP90</accession>
<sequence length="375" mass="41923">MPLPPPLTIDPATARRFALRATGLIQPHASLASALEHQGFIQIDPINVCGRMHEHIARVRVSGYEEGHLHQHLHGVPDDAPLDTTTRPAAERTAFEHFHPGRWVLAAFGVEAWPYLHAVMAQRARTPGQWMGQLTAPERTLARRILAEIGARGALASEHIDHDERSHNGWNTSRTVKVVMDKLFGQGRLLIARRQNGRRVYDLPERVLPAPVLSQRKPTAKAIDRWTAHLKLRQHRLVTLKRTELPLVSDLVQPVSVAGCPSLYCLRSDIPLLETAAEPPVEPRLLAPLDPLILDRTIAQKLWGFDYTWEVYTPAAKRKRGYYALPLLAGDRLIGDIDLKADRVAGRLRVVSRRCARGHRTAPAVRAVATFLGLK</sequence>
<dbReference type="InterPro" id="IPR009351">
    <property type="entry name" value="AlkZ-like"/>
</dbReference>
<proteinExistence type="predicted"/>
<dbReference type="AlphaFoldDB" id="A0AAF0CP90"/>
<gene>
    <name evidence="1" type="ORF">PXH66_14805</name>
</gene>
<dbReference type="KEGG" id="slom:PXH66_14805"/>
<dbReference type="Proteomes" id="UP001218638">
    <property type="component" value="Chromosome"/>
</dbReference>
<protein>
    <submittedName>
        <fullName evidence="1">Crosslink repair DNA glycosylase YcaQ family protein</fullName>
    </submittedName>
</protein>
<dbReference type="EMBL" id="CP119075">
    <property type="protein sequence ID" value="WED63604.1"/>
    <property type="molecule type" value="Genomic_DNA"/>
</dbReference>
<organism evidence="1 2">
    <name type="scientific">Synoicihabitans lomoniglobus</name>
    <dbReference type="NCBI Taxonomy" id="2909285"/>
    <lineage>
        <taxon>Bacteria</taxon>
        <taxon>Pseudomonadati</taxon>
        <taxon>Verrucomicrobiota</taxon>
        <taxon>Opitutia</taxon>
        <taxon>Opitutales</taxon>
        <taxon>Opitutaceae</taxon>
        <taxon>Synoicihabitans</taxon>
    </lineage>
</organism>
<dbReference type="PANTHER" id="PTHR30528">
    <property type="entry name" value="CYTOPLASMIC PROTEIN"/>
    <property type="match status" value="1"/>
</dbReference>
<reference evidence="1" key="1">
    <citation type="submission" date="2023-03" db="EMBL/GenBank/DDBJ databases">
        <title>Lomoglobus Profundus gen. nov., sp. nov., a novel member of the phylum Verrucomicrobia, isolated from deep-marine sediment of South China Sea.</title>
        <authorList>
            <person name="Ahmad T."/>
            <person name="Ishaq S.E."/>
            <person name="Wang F."/>
        </authorList>
    </citation>
    <scope>NUCLEOTIDE SEQUENCE</scope>
    <source>
        <strain evidence="1">LMO-M01</strain>
    </source>
</reference>
<name>A0AAF0CP90_9BACT</name>
<evidence type="ECO:0000313" key="1">
    <source>
        <dbReference type="EMBL" id="WED63604.1"/>
    </source>
</evidence>
<evidence type="ECO:0000313" key="2">
    <source>
        <dbReference type="Proteomes" id="UP001218638"/>
    </source>
</evidence>
<dbReference type="Pfam" id="PF06224">
    <property type="entry name" value="AlkZ-like"/>
    <property type="match status" value="1"/>
</dbReference>
<dbReference type="RefSeq" id="WP_330929812.1">
    <property type="nucleotide sequence ID" value="NZ_CP119075.1"/>
</dbReference>
<dbReference type="PANTHER" id="PTHR30528:SF0">
    <property type="entry name" value="CYTOPLASMIC PROTEIN"/>
    <property type="match status" value="1"/>
</dbReference>